<evidence type="ECO:0000256" key="1">
    <source>
        <dbReference type="ARBA" id="ARBA00022771"/>
    </source>
</evidence>
<keyword evidence="1" id="KW-0479">Metal-binding</keyword>
<keyword evidence="1" id="KW-0863">Zinc-finger</keyword>
<proteinExistence type="predicted"/>
<dbReference type="AlphaFoldDB" id="A0AAQ3L0Z1"/>
<organism evidence="4 5">
    <name type="scientific">Canna indica</name>
    <name type="common">Indian-shot</name>
    <dbReference type="NCBI Taxonomy" id="4628"/>
    <lineage>
        <taxon>Eukaryota</taxon>
        <taxon>Viridiplantae</taxon>
        <taxon>Streptophyta</taxon>
        <taxon>Embryophyta</taxon>
        <taxon>Tracheophyta</taxon>
        <taxon>Spermatophyta</taxon>
        <taxon>Magnoliopsida</taxon>
        <taxon>Liliopsida</taxon>
        <taxon>Zingiberales</taxon>
        <taxon>Cannaceae</taxon>
        <taxon>Canna</taxon>
    </lineage>
</organism>
<evidence type="ECO:0000313" key="5">
    <source>
        <dbReference type="Proteomes" id="UP001327560"/>
    </source>
</evidence>
<dbReference type="Pfam" id="PF25054">
    <property type="entry name" value="PHD_pln"/>
    <property type="match status" value="1"/>
</dbReference>
<dbReference type="EMBL" id="CP136898">
    <property type="protein sequence ID" value="WOL18514.1"/>
    <property type="molecule type" value="Genomic_DNA"/>
</dbReference>
<gene>
    <name evidence="4" type="ORF">Cni_G27311</name>
</gene>
<feature type="domain" description="PHD-type zinc finger plants" evidence="3">
    <location>
        <begin position="14"/>
        <end position="56"/>
    </location>
</feature>
<dbReference type="PANTHER" id="PTHR33779:SF1">
    <property type="entry name" value="EXPRESSED PROTEIN"/>
    <property type="match status" value="1"/>
</dbReference>
<reference evidence="4 5" key="1">
    <citation type="submission" date="2023-10" db="EMBL/GenBank/DDBJ databases">
        <title>Chromosome-scale genome assembly provides insights into flower coloration mechanisms of Canna indica.</title>
        <authorList>
            <person name="Li C."/>
        </authorList>
    </citation>
    <scope>NUCLEOTIDE SEQUENCE [LARGE SCALE GENOMIC DNA]</scope>
    <source>
        <tissue evidence="4">Flower</tissue>
    </source>
</reference>
<sequence>MGSKGGAAPPPVCCMCGDHGLTQELFKCKVCLVRSQHRYCSDLYPKAESHRACNWCLRDEGAKALSKEVIIYNNSNSISSSSNNNNEVSNVNTGTVKLNRGAFSAQFNKPVKKPRVLDRSASDVTDRIRPSSDELSPRLGRTRRVFRGKVRRYKLLEEVSS</sequence>
<protein>
    <recommendedName>
        <fullName evidence="3">PHD-type zinc finger plants domain-containing protein</fullName>
    </recommendedName>
</protein>
<keyword evidence="5" id="KW-1185">Reference proteome</keyword>
<evidence type="ECO:0000259" key="3">
    <source>
        <dbReference type="Pfam" id="PF25054"/>
    </source>
</evidence>
<accession>A0AAQ3L0Z1</accession>
<evidence type="ECO:0000256" key="2">
    <source>
        <dbReference type="ARBA" id="ARBA00022833"/>
    </source>
</evidence>
<dbReference type="GO" id="GO:0008270">
    <property type="term" value="F:zinc ion binding"/>
    <property type="evidence" value="ECO:0007669"/>
    <property type="project" value="UniProtKB-KW"/>
</dbReference>
<dbReference type="SUPFAM" id="SSF57903">
    <property type="entry name" value="FYVE/PHD zinc finger"/>
    <property type="match status" value="1"/>
</dbReference>
<name>A0AAQ3L0Z1_9LILI</name>
<keyword evidence="2" id="KW-0862">Zinc</keyword>
<dbReference type="InterPro" id="IPR056874">
    <property type="entry name" value="PHD_dom_pln"/>
</dbReference>
<dbReference type="PANTHER" id="PTHR33779">
    <property type="entry name" value="EXPRESSED PROTEIN"/>
    <property type="match status" value="1"/>
</dbReference>
<evidence type="ECO:0000313" key="4">
    <source>
        <dbReference type="EMBL" id="WOL18514.1"/>
    </source>
</evidence>
<dbReference type="InterPro" id="IPR011011">
    <property type="entry name" value="Znf_FYVE_PHD"/>
</dbReference>
<dbReference type="Proteomes" id="UP001327560">
    <property type="component" value="Chromosome 9"/>
</dbReference>